<dbReference type="InterPro" id="IPR019440">
    <property type="entry name" value="MAU2"/>
</dbReference>
<feature type="compositionally biased region" description="Polar residues" evidence="8">
    <location>
        <begin position="125"/>
        <end position="148"/>
    </location>
</feature>
<feature type="compositionally biased region" description="Polar residues" evidence="8">
    <location>
        <begin position="222"/>
        <end position="235"/>
    </location>
</feature>
<sequence>MDPRYQWPPQGPPNGQYPPPVPPPNSYPANGYMPQYPPQPMAQPFPQSQPASNHPRVVITPRASQYAPMQDPNRVQQRVGQPQVVIPSRNPGGLPQMSQPRIRQVQVSVQRPVQRVSSAGVMSRDSPNARQAQTPVSKSVQRSQSFQENPPKYQQQQQQQQQQRTPSVSSSNQHRAPLQPHATPQNRTSSQTPSSQHRPSSLPHPSSQSRPHPQVVIKKHTPQSTPTPARTQNAPPAQPLPADFSVMLLSMADEYIKAARGMGPIAAMINREAEKQQYYKLMATGLGCMEAVLKKYNQQPREEAKLRLRYASLLVEETDNDVEIEDVLIKGIALCQRSRLPDLKYAMQHLQARYQFKSNHRAALKSLDQPISETETFQHTCWVYAFRFLKVSLALQVPGRPETASALQQLHAIANHADRLGDRAVFVTCSALEAMIHLRTSGPDHLEHTQRAIAAARSLQLQTSVKQLGSIAALVDCIDIACSLQHGAPNSDKMTELQQKVDKTPGPANGVFSVLIEKSFGGNTTLYTGGVLKKADDGRDELTLSWLPKNDLKILAYYLSGMTSLQESKGVSYLQEGLKLTSDALQRPRSYPSSIQDAITQRRWMMNLDWQVRFALGIIACHHEDRAAAQSTLASLHKLEMQPPLNNVDNYTRMSTYLSGILDQSHGALNYALTTYQSPLFSLPDSNASHTDFATDLAILATMNRLLIIRDPTHPEHFLTGTLFSQLEPLCAAHPNKYFEAAFKIIRALVTEEQSINRQKTLISNAVNASRAVQNANGQFVVMALTYMTSKFFADVMGEQGIKSARAVRSVAKGSRSSLWQAVAYGLCVKTFMNNGLGMDARQAQVAFEAIRERLPPGLRGEVDAGGDVKMEE</sequence>
<dbReference type="Pfam" id="PF10345">
    <property type="entry name" value="Cohesin_load"/>
    <property type="match status" value="1"/>
</dbReference>
<dbReference type="AlphaFoldDB" id="A0A1Y1ZYZ0"/>
<evidence type="ECO:0000313" key="10">
    <source>
        <dbReference type="Proteomes" id="UP000193144"/>
    </source>
</evidence>
<comment type="caution">
    <text evidence="9">The sequence shown here is derived from an EMBL/GenBank/DDBJ whole genome shotgun (WGS) entry which is preliminary data.</text>
</comment>
<feature type="compositionally biased region" description="Low complexity" evidence="8">
    <location>
        <begin position="154"/>
        <end position="163"/>
    </location>
</feature>
<keyword evidence="7" id="KW-0131">Cell cycle</keyword>
<evidence type="ECO:0000313" key="9">
    <source>
        <dbReference type="EMBL" id="ORY15456.1"/>
    </source>
</evidence>
<proteinExistence type="inferred from homology"/>
<evidence type="ECO:0000256" key="7">
    <source>
        <dbReference type="ARBA" id="ARBA00023306"/>
    </source>
</evidence>
<organism evidence="9 10">
    <name type="scientific">Clohesyomyces aquaticus</name>
    <dbReference type="NCBI Taxonomy" id="1231657"/>
    <lineage>
        <taxon>Eukaryota</taxon>
        <taxon>Fungi</taxon>
        <taxon>Dikarya</taxon>
        <taxon>Ascomycota</taxon>
        <taxon>Pezizomycotina</taxon>
        <taxon>Dothideomycetes</taxon>
        <taxon>Pleosporomycetidae</taxon>
        <taxon>Pleosporales</taxon>
        <taxon>Lindgomycetaceae</taxon>
        <taxon>Clohesyomyces</taxon>
    </lineage>
</organism>
<evidence type="ECO:0000256" key="5">
    <source>
        <dbReference type="ARBA" id="ARBA00022829"/>
    </source>
</evidence>
<dbReference type="GO" id="GO:0007059">
    <property type="term" value="P:chromosome segregation"/>
    <property type="evidence" value="ECO:0007669"/>
    <property type="project" value="UniProtKB-KW"/>
</dbReference>
<feature type="compositionally biased region" description="Polar residues" evidence="8">
    <location>
        <begin position="164"/>
        <end position="174"/>
    </location>
</feature>
<evidence type="ECO:0000256" key="1">
    <source>
        <dbReference type="ARBA" id="ARBA00004123"/>
    </source>
</evidence>
<comment type="similarity">
    <text evidence="2">Belongs to the SCC4/mau-2 family.</text>
</comment>
<evidence type="ECO:0000256" key="6">
    <source>
        <dbReference type="ARBA" id="ARBA00023242"/>
    </source>
</evidence>
<dbReference type="OrthoDB" id="5565328at2759"/>
<comment type="subcellular location">
    <subcellularLocation>
        <location evidence="1">Nucleus</location>
    </subcellularLocation>
</comment>
<name>A0A1Y1ZYZ0_9PLEO</name>
<dbReference type="EMBL" id="MCFA01000025">
    <property type="protein sequence ID" value="ORY15456.1"/>
    <property type="molecule type" value="Genomic_DNA"/>
</dbReference>
<keyword evidence="5" id="KW-0159">Chromosome partition</keyword>
<accession>A0A1Y1ZYZ0</accession>
<keyword evidence="3" id="KW-0132">Cell division</keyword>
<keyword evidence="6" id="KW-0539">Nucleus</keyword>
<evidence type="ECO:0000256" key="3">
    <source>
        <dbReference type="ARBA" id="ARBA00022618"/>
    </source>
</evidence>
<dbReference type="PANTHER" id="PTHR21394">
    <property type="entry name" value="MAU2 CHROMATID COHESION FACTOR HOMOLOG"/>
    <property type="match status" value="1"/>
</dbReference>
<feature type="compositionally biased region" description="Low complexity" evidence="8">
    <location>
        <begin position="193"/>
        <end position="214"/>
    </location>
</feature>
<dbReference type="GO" id="GO:0007064">
    <property type="term" value="P:mitotic sister chromatid cohesion"/>
    <property type="evidence" value="ECO:0007669"/>
    <property type="project" value="InterPro"/>
</dbReference>
<dbReference type="STRING" id="1231657.A0A1Y1ZYZ0"/>
<keyword evidence="4" id="KW-0498">Mitosis</keyword>
<feature type="region of interest" description="Disordered" evidence="8">
    <location>
        <begin position="1"/>
        <end position="239"/>
    </location>
</feature>
<feature type="compositionally biased region" description="Low complexity" evidence="8">
    <location>
        <begin position="74"/>
        <end position="85"/>
    </location>
</feature>
<feature type="compositionally biased region" description="Polar residues" evidence="8">
    <location>
        <begin position="182"/>
        <end position="192"/>
    </location>
</feature>
<dbReference type="GO" id="GO:0051301">
    <property type="term" value="P:cell division"/>
    <property type="evidence" value="ECO:0007669"/>
    <property type="project" value="UniProtKB-KW"/>
</dbReference>
<reference evidence="9 10" key="1">
    <citation type="submission" date="2016-07" db="EMBL/GenBank/DDBJ databases">
        <title>Pervasive Adenine N6-methylation of Active Genes in Fungi.</title>
        <authorList>
            <consortium name="DOE Joint Genome Institute"/>
            <person name="Mondo S.J."/>
            <person name="Dannebaum R.O."/>
            <person name="Kuo R.C."/>
            <person name="Labutti K."/>
            <person name="Haridas S."/>
            <person name="Kuo A."/>
            <person name="Salamov A."/>
            <person name="Ahrendt S.R."/>
            <person name="Lipzen A."/>
            <person name="Sullivan W."/>
            <person name="Andreopoulos W.B."/>
            <person name="Clum A."/>
            <person name="Lindquist E."/>
            <person name="Daum C."/>
            <person name="Ramamoorthy G.K."/>
            <person name="Gryganskyi A."/>
            <person name="Culley D."/>
            <person name="Magnuson J.K."/>
            <person name="James T.Y."/>
            <person name="O'Malley M.A."/>
            <person name="Stajich J.E."/>
            <person name="Spatafora J.W."/>
            <person name="Visel A."/>
            <person name="Grigoriev I.V."/>
        </authorList>
    </citation>
    <scope>NUCLEOTIDE SEQUENCE [LARGE SCALE GENOMIC DNA]</scope>
    <source>
        <strain evidence="9 10">CBS 115471</strain>
    </source>
</reference>
<gene>
    <name evidence="9" type="ORF">BCR34DRAFT_558844</name>
</gene>
<protein>
    <submittedName>
        <fullName evidence="9">Cohesin loading factor-domain-containing protein</fullName>
    </submittedName>
</protein>
<keyword evidence="10" id="KW-1185">Reference proteome</keyword>
<evidence type="ECO:0000256" key="2">
    <source>
        <dbReference type="ARBA" id="ARBA00008585"/>
    </source>
</evidence>
<dbReference type="Proteomes" id="UP000193144">
    <property type="component" value="Unassembled WGS sequence"/>
</dbReference>
<feature type="compositionally biased region" description="Low complexity" evidence="8">
    <location>
        <begin position="98"/>
        <end position="118"/>
    </location>
</feature>
<evidence type="ECO:0000256" key="4">
    <source>
        <dbReference type="ARBA" id="ARBA00022776"/>
    </source>
</evidence>
<evidence type="ECO:0000256" key="8">
    <source>
        <dbReference type="SAM" id="MobiDB-lite"/>
    </source>
</evidence>
<dbReference type="GO" id="GO:0005634">
    <property type="term" value="C:nucleus"/>
    <property type="evidence" value="ECO:0007669"/>
    <property type="project" value="UniProtKB-SubCell"/>
</dbReference>
<feature type="compositionally biased region" description="Pro residues" evidence="8">
    <location>
        <begin position="9"/>
        <end position="26"/>
    </location>
</feature>